<dbReference type="PANTHER" id="PTHR10110:SF98">
    <property type="entry name" value="SODIUM_HYDROGEN EXCHANGER"/>
    <property type="match status" value="1"/>
</dbReference>
<evidence type="ECO:0000256" key="6">
    <source>
        <dbReference type="ARBA" id="ARBA00023065"/>
    </source>
</evidence>
<feature type="transmembrane region" description="Helical" evidence="11">
    <location>
        <begin position="389"/>
        <end position="410"/>
    </location>
</feature>
<evidence type="ECO:0000256" key="10">
    <source>
        <dbReference type="SAM" id="MobiDB-lite"/>
    </source>
</evidence>
<keyword evidence="6 9" id="KW-0406">Ion transport</keyword>
<evidence type="ECO:0000313" key="14">
    <source>
        <dbReference type="Proteomes" id="UP000887540"/>
    </source>
</evidence>
<reference evidence="15" key="1">
    <citation type="submission" date="2022-11" db="UniProtKB">
        <authorList>
            <consortium name="WormBaseParasite"/>
        </authorList>
    </citation>
    <scope>IDENTIFICATION</scope>
</reference>
<feature type="transmembrane region" description="Helical" evidence="11">
    <location>
        <begin position="167"/>
        <end position="184"/>
    </location>
</feature>
<feature type="transmembrane region" description="Helical" evidence="11">
    <location>
        <begin position="230"/>
        <end position="252"/>
    </location>
</feature>
<keyword evidence="3 9" id="KW-0812">Transmembrane</keyword>
<evidence type="ECO:0000256" key="12">
    <source>
        <dbReference type="SAM" id="SignalP"/>
    </source>
</evidence>
<accession>A0A914CEQ4</accession>
<evidence type="ECO:0000256" key="1">
    <source>
        <dbReference type="ARBA" id="ARBA00004141"/>
    </source>
</evidence>
<dbReference type="PRINTS" id="PR01084">
    <property type="entry name" value="NAHEXCHNGR"/>
</dbReference>
<dbReference type="GO" id="GO:0015386">
    <property type="term" value="F:potassium:proton antiporter activity"/>
    <property type="evidence" value="ECO:0007669"/>
    <property type="project" value="TreeGrafter"/>
</dbReference>
<evidence type="ECO:0000259" key="13">
    <source>
        <dbReference type="Pfam" id="PF00999"/>
    </source>
</evidence>
<keyword evidence="8 9" id="KW-0739">Sodium transport</keyword>
<keyword evidence="2 9" id="KW-0813">Transport</keyword>
<feature type="transmembrane region" description="Helical" evidence="11">
    <location>
        <begin position="422"/>
        <end position="449"/>
    </location>
</feature>
<evidence type="ECO:0000256" key="5">
    <source>
        <dbReference type="ARBA" id="ARBA00023053"/>
    </source>
</evidence>
<dbReference type="InterPro" id="IPR006153">
    <property type="entry name" value="Cation/H_exchanger_TM"/>
</dbReference>
<evidence type="ECO:0000256" key="7">
    <source>
        <dbReference type="ARBA" id="ARBA00023136"/>
    </source>
</evidence>
<evidence type="ECO:0000256" key="11">
    <source>
        <dbReference type="SAM" id="Phobius"/>
    </source>
</evidence>
<dbReference type="AlphaFoldDB" id="A0A914CEQ4"/>
<dbReference type="Pfam" id="PF00999">
    <property type="entry name" value="Na_H_Exchanger"/>
    <property type="match status" value="1"/>
</dbReference>
<feature type="transmembrane region" description="Helical" evidence="11">
    <location>
        <begin position="303"/>
        <end position="329"/>
    </location>
</feature>
<feature type="transmembrane region" description="Helical" evidence="11">
    <location>
        <begin position="196"/>
        <end position="224"/>
    </location>
</feature>
<proteinExistence type="inferred from homology"/>
<dbReference type="WBParaSite" id="ACRNAN_Path_972.g3737.t1">
    <property type="protein sequence ID" value="ACRNAN_Path_972.g3737.t1"/>
    <property type="gene ID" value="ACRNAN_Path_972.g3737"/>
</dbReference>
<dbReference type="PANTHER" id="PTHR10110">
    <property type="entry name" value="SODIUM/HYDROGEN EXCHANGER"/>
    <property type="match status" value="1"/>
</dbReference>
<feature type="region of interest" description="Disordered" evidence="10">
    <location>
        <begin position="694"/>
        <end position="715"/>
    </location>
</feature>
<evidence type="ECO:0000256" key="4">
    <source>
        <dbReference type="ARBA" id="ARBA00022989"/>
    </source>
</evidence>
<dbReference type="NCBIfam" id="TIGR00840">
    <property type="entry name" value="b_cpa1"/>
    <property type="match status" value="1"/>
</dbReference>
<evidence type="ECO:0000256" key="9">
    <source>
        <dbReference type="RuleBase" id="RU003722"/>
    </source>
</evidence>
<keyword evidence="12" id="KW-0732">Signal</keyword>
<name>A0A914CEQ4_9BILA</name>
<protein>
    <recommendedName>
        <fullName evidence="9">Sodium/hydrogen exchanger</fullName>
    </recommendedName>
</protein>
<feature type="transmembrane region" description="Helical" evidence="11">
    <location>
        <begin position="358"/>
        <end position="377"/>
    </location>
</feature>
<feature type="transmembrane region" description="Helical" evidence="11">
    <location>
        <begin position="336"/>
        <end position="352"/>
    </location>
</feature>
<dbReference type="Proteomes" id="UP000887540">
    <property type="component" value="Unplaced"/>
</dbReference>
<comment type="subcellular location">
    <subcellularLocation>
        <location evidence="1">Membrane</location>
        <topology evidence="1">Multi-pass membrane protein</topology>
    </subcellularLocation>
</comment>
<feature type="transmembrane region" description="Helical" evidence="11">
    <location>
        <begin position="489"/>
        <end position="514"/>
    </location>
</feature>
<keyword evidence="14" id="KW-1185">Reference proteome</keyword>
<feature type="transmembrane region" description="Helical" evidence="11">
    <location>
        <begin position="138"/>
        <end position="155"/>
    </location>
</feature>
<dbReference type="Gene3D" id="6.10.140.1330">
    <property type="match status" value="1"/>
</dbReference>
<evidence type="ECO:0000313" key="15">
    <source>
        <dbReference type="WBParaSite" id="ACRNAN_Path_972.g3737.t1"/>
    </source>
</evidence>
<keyword evidence="9" id="KW-0050">Antiport</keyword>
<dbReference type="GO" id="GO:0098719">
    <property type="term" value="P:sodium ion import across plasma membrane"/>
    <property type="evidence" value="ECO:0007669"/>
    <property type="project" value="TreeGrafter"/>
</dbReference>
<evidence type="ECO:0000256" key="8">
    <source>
        <dbReference type="ARBA" id="ARBA00023201"/>
    </source>
</evidence>
<sequence>MSLLILLYLLSFSFIANSEHSNEHDITLTNENAAVITHVEHSPFDSSDHKEHEGHSEHGVEVLTHLANSTSVVSEHNVHEEHGAGHGEERMESFQLIALNWEHVKYPYMVGIWLLAASLVRVIFHLSKRFGNLLPDSAILIIVGLGLGFLLKAIGLDPSVYRLNSDVFFLFLLPPIIYDAGYFMPNRYLFENVDSVLLFAVIGTIWNTIAISATLFICSVYEVFTVQFSVFEILLFSALISAVDPVAVIAVFEEIHVNEFLFINVFGEALFNDGVAAVLYFMFKKFIIIMATVGGLVWSDYVIGLLSFLVMSLGGVLVGIIFAFIVSFISKYTDHVRILAPVFIFIIPYLAYLTAEMLGLSAILAIAVCGMMMKQYVTANLSHDAASAVKYFTHMLAQSSETVIFMFLGLSVISSEHNWDTYFVVITLVGITIFRIIGVLVQCFVLNQYRTKKFSALDQFVLCYGGLRGAIAFGLVVSLPVSIDQNIRNLFVTTCIVVIYVTVLFQGITIRPILSILKVERKDDSLLTVIESINHKMLDYTLAGIEDILGQTGKHSIRDDFERFNAKFLRPLLTKRYKKSVSDSSKIISAYQKITLQEAVSMALQFEKRKPSLSSTTPTTPRTIQRFVEEAAIQTINQNENENLSTQALYNMFSQLLDRKLRELRENPPSPSRDPIPADIHDDYIGQMRRENRGELPTIPESPGGTLRELFGNGSAQRNVISRRHSQPPSYQVHPV</sequence>
<dbReference type="InterPro" id="IPR018422">
    <property type="entry name" value="Cation/H_exchanger_CPA1"/>
</dbReference>
<feature type="chain" id="PRO_5037010817" description="Sodium/hydrogen exchanger" evidence="12">
    <location>
        <begin position="19"/>
        <end position="736"/>
    </location>
</feature>
<dbReference type="GO" id="GO:0005886">
    <property type="term" value="C:plasma membrane"/>
    <property type="evidence" value="ECO:0007669"/>
    <property type="project" value="TreeGrafter"/>
</dbReference>
<dbReference type="GO" id="GO:0015385">
    <property type="term" value="F:sodium:proton antiporter activity"/>
    <property type="evidence" value="ECO:0007669"/>
    <property type="project" value="InterPro"/>
</dbReference>
<keyword evidence="7 11" id="KW-0472">Membrane</keyword>
<evidence type="ECO:0000256" key="2">
    <source>
        <dbReference type="ARBA" id="ARBA00022448"/>
    </source>
</evidence>
<keyword evidence="5" id="KW-0915">Sodium</keyword>
<feature type="transmembrane region" description="Helical" evidence="11">
    <location>
        <begin position="461"/>
        <end position="483"/>
    </location>
</feature>
<organism evidence="14 15">
    <name type="scientific">Acrobeloides nanus</name>
    <dbReference type="NCBI Taxonomy" id="290746"/>
    <lineage>
        <taxon>Eukaryota</taxon>
        <taxon>Metazoa</taxon>
        <taxon>Ecdysozoa</taxon>
        <taxon>Nematoda</taxon>
        <taxon>Chromadorea</taxon>
        <taxon>Rhabditida</taxon>
        <taxon>Tylenchina</taxon>
        <taxon>Cephalobomorpha</taxon>
        <taxon>Cephaloboidea</taxon>
        <taxon>Cephalobidae</taxon>
        <taxon>Acrobeloides</taxon>
    </lineage>
</organism>
<dbReference type="GO" id="GO:0051453">
    <property type="term" value="P:regulation of intracellular pH"/>
    <property type="evidence" value="ECO:0007669"/>
    <property type="project" value="TreeGrafter"/>
</dbReference>
<evidence type="ECO:0000256" key="3">
    <source>
        <dbReference type="ARBA" id="ARBA00022692"/>
    </source>
</evidence>
<dbReference type="InterPro" id="IPR004709">
    <property type="entry name" value="NaH_exchanger"/>
</dbReference>
<comment type="similarity">
    <text evidence="9">Belongs to the monovalent cation:proton antiporter 1 (CPA1) transporter (TC 2.A.36) family.</text>
</comment>
<keyword evidence="4 11" id="KW-1133">Transmembrane helix</keyword>
<feature type="signal peptide" evidence="12">
    <location>
        <begin position="1"/>
        <end position="18"/>
    </location>
</feature>
<feature type="domain" description="Cation/H+ exchanger transmembrane" evidence="13">
    <location>
        <begin position="116"/>
        <end position="514"/>
    </location>
</feature>